<dbReference type="RefSeq" id="WP_133198920.1">
    <property type="nucleotide sequence ID" value="NZ_JBHUCW010000046.1"/>
</dbReference>
<organism evidence="1 2">
    <name type="scientific">Paraburkholderia silviterrae</name>
    <dbReference type="NCBI Taxonomy" id="2528715"/>
    <lineage>
        <taxon>Bacteria</taxon>
        <taxon>Pseudomonadati</taxon>
        <taxon>Pseudomonadota</taxon>
        <taxon>Betaproteobacteria</taxon>
        <taxon>Burkholderiales</taxon>
        <taxon>Burkholderiaceae</taxon>
        <taxon>Paraburkholderia</taxon>
    </lineage>
</organism>
<evidence type="ECO:0000313" key="2">
    <source>
        <dbReference type="Proteomes" id="UP000295722"/>
    </source>
</evidence>
<proteinExistence type="predicted"/>
<dbReference type="OrthoDB" id="9788224at2"/>
<dbReference type="InterPro" id="IPR011032">
    <property type="entry name" value="GroES-like_sf"/>
</dbReference>
<dbReference type="SUPFAM" id="SSF50129">
    <property type="entry name" value="GroES-like"/>
    <property type="match status" value="1"/>
</dbReference>
<reference evidence="1 2" key="1">
    <citation type="submission" date="2019-03" db="EMBL/GenBank/DDBJ databases">
        <title>Paraburkholderia sp. 4M-K11, isolated from subtropical forest soil.</title>
        <authorList>
            <person name="Gao Z.-H."/>
            <person name="Qiu L.-H."/>
        </authorList>
    </citation>
    <scope>NUCLEOTIDE SEQUENCE [LARGE SCALE GENOMIC DNA]</scope>
    <source>
        <strain evidence="1 2">4M-K11</strain>
    </source>
</reference>
<name>A0A4V2ZY53_9BURK</name>
<accession>A0A4V2ZY53</accession>
<evidence type="ECO:0000313" key="1">
    <source>
        <dbReference type="EMBL" id="TDG18868.1"/>
    </source>
</evidence>
<keyword evidence="2" id="KW-1185">Reference proteome</keyword>
<dbReference type="AlphaFoldDB" id="A0A4V2ZY53"/>
<dbReference type="EMBL" id="SMRP01000026">
    <property type="protein sequence ID" value="TDG18868.1"/>
    <property type="molecule type" value="Genomic_DNA"/>
</dbReference>
<sequence length="65" mass="7184">MRQLGDGVENVKVGDRVVPPLYSLTWREKMIIPAEGLFALPPDADIQQLAMLRINPVSAALLLNE</sequence>
<gene>
    <name evidence="1" type="ORF">EYW47_32520</name>
</gene>
<dbReference type="Proteomes" id="UP000295722">
    <property type="component" value="Unassembled WGS sequence"/>
</dbReference>
<protein>
    <submittedName>
        <fullName evidence="1">Uncharacterized protein</fullName>
    </submittedName>
</protein>
<comment type="caution">
    <text evidence="1">The sequence shown here is derived from an EMBL/GenBank/DDBJ whole genome shotgun (WGS) entry which is preliminary data.</text>
</comment>
<dbReference type="Gene3D" id="3.90.180.10">
    <property type="entry name" value="Medium-chain alcohol dehydrogenases, catalytic domain"/>
    <property type="match status" value="1"/>
</dbReference>